<keyword evidence="1" id="KW-0472">Membrane</keyword>
<protein>
    <recommendedName>
        <fullName evidence="4">DUF4367 domain-containing protein</fullName>
    </recommendedName>
</protein>
<dbReference type="EMBL" id="SLUN01000026">
    <property type="protein sequence ID" value="TCL62261.1"/>
    <property type="molecule type" value="Genomic_DNA"/>
</dbReference>
<accession>A0A4R1R985</accession>
<dbReference type="Proteomes" id="UP000295008">
    <property type="component" value="Unassembled WGS sequence"/>
</dbReference>
<feature type="transmembrane region" description="Helical" evidence="1">
    <location>
        <begin position="51"/>
        <end position="73"/>
    </location>
</feature>
<evidence type="ECO:0000313" key="2">
    <source>
        <dbReference type="EMBL" id="TCL62261.1"/>
    </source>
</evidence>
<proteinExistence type="predicted"/>
<sequence>MAKINQLEYQIQSALQQKAETIQVPQDLFARIHKELPIGPTICRQSKLGLICWRVAIIAISVIVITGMILVPFSREAMVMAAQVVDSIKTIFIVEKKDGHYRTVIKPVGEFKLSQGVCKKLSGVDDFSLGQKVGFKVVFPDTLAGYRLEFKAIGAKLDRKLDVDTFSQLGDRIQKALDDDQALKSLKVYDAHRYAGACYRKDNTIIGMYVMDRAYHITHNVIKKVTFQNCGGFWLEHPRNQYFKDKNTEVKNLQVRHSLFWVKNGHGFYLRSEGETDLTYQEAIRIADLFSKAY</sequence>
<comment type="caution">
    <text evidence="2">The sequence shown here is derived from an EMBL/GenBank/DDBJ whole genome shotgun (WGS) entry which is preliminary data.</text>
</comment>
<evidence type="ECO:0000256" key="1">
    <source>
        <dbReference type="SAM" id="Phobius"/>
    </source>
</evidence>
<keyword evidence="3" id="KW-1185">Reference proteome</keyword>
<dbReference type="RefSeq" id="WP_132015753.1">
    <property type="nucleotide sequence ID" value="NZ_SLUN01000026.1"/>
</dbReference>
<keyword evidence="1" id="KW-0812">Transmembrane</keyword>
<gene>
    <name evidence="2" type="ORF">EDC14_10264</name>
</gene>
<keyword evidence="1" id="KW-1133">Transmembrane helix</keyword>
<evidence type="ECO:0008006" key="4">
    <source>
        <dbReference type="Google" id="ProtNLM"/>
    </source>
</evidence>
<evidence type="ECO:0000313" key="3">
    <source>
        <dbReference type="Proteomes" id="UP000295008"/>
    </source>
</evidence>
<name>A0A4R1R985_HYDET</name>
<reference evidence="2 3" key="1">
    <citation type="submission" date="2019-03" db="EMBL/GenBank/DDBJ databases">
        <title>Genomic Encyclopedia of Type Strains, Phase IV (KMG-IV): sequencing the most valuable type-strain genomes for metagenomic binning, comparative biology and taxonomic classification.</title>
        <authorList>
            <person name="Goeker M."/>
        </authorList>
    </citation>
    <scope>NUCLEOTIDE SEQUENCE [LARGE SCALE GENOMIC DNA]</scope>
    <source>
        <strain evidence="2 3">LX-B</strain>
    </source>
</reference>
<dbReference type="AlphaFoldDB" id="A0A4R1R985"/>
<organism evidence="2 3">
    <name type="scientific">Hydrogenispora ethanolica</name>
    <dbReference type="NCBI Taxonomy" id="1082276"/>
    <lineage>
        <taxon>Bacteria</taxon>
        <taxon>Bacillati</taxon>
        <taxon>Bacillota</taxon>
        <taxon>Hydrogenispora</taxon>
    </lineage>
</organism>